<feature type="region of interest" description="Disordered" evidence="1">
    <location>
        <begin position="267"/>
        <end position="317"/>
    </location>
</feature>
<organism evidence="2 3">
    <name type="scientific">Rhodamnia argentea</name>
    <dbReference type="NCBI Taxonomy" id="178133"/>
    <lineage>
        <taxon>Eukaryota</taxon>
        <taxon>Viridiplantae</taxon>
        <taxon>Streptophyta</taxon>
        <taxon>Embryophyta</taxon>
        <taxon>Tracheophyta</taxon>
        <taxon>Spermatophyta</taxon>
        <taxon>Magnoliopsida</taxon>
        <taxon>eudicotyledons</taxon>
        <taxon>Gunneridae</taxon>
        <taxon>Pentapetalae</taxon>
        <taxon>rosids</taxon>
        <taxon>malvids</taxon>
        <taxon>Myrtales</taxon>
        <taxon>Myrtaceae</taxon>
        <taxon>Myrtoideae</taxon>
        <taxon>Myrteae</taxon>
        <taxon>Australasian group</taxon>
        <taxon>Rhodamnia</taxon>
    </lineage>
</organism>
<sequence length="427" mass="48650">MNLAPPPSAMPPNWYPMLPPHPPPSSAFWNGANVQDRVGELQETLAQAKAMRRELQLLRTIKESEACGEDVKDGTRTGPVRVFLKHVEDGGVGLDLQEMRSLEAANSLISKLRAQLVPFKVVTDEASPWEEKSAVFRLSGKLSKSRRNKLWRKRKRRRVAEQQMKEREWFDQADQDADEWRAREIAKDIARRKIEKMKEIAKLKAKEERRRLESELELVLIVEKLQELRSMRVRKLKKQGHFLPEEDNEFLERVRVAVEEEESQARIAADADAARDAIATAEESRKTADTAEPDPKDQNDVTHQKLENKDDITDGEGNISSLTGGHMGFKKEATEGKAHIGSYDALANLPMEFYHYYHGSNTDMGTLIEVRRTWDAYLRRGGSCIPGHWVQPPPPADEVWASYLVKSKNLILEHMADKFAASIYHAA</sequence>
<evidence type="ECO:0000313" key="2">
    <source>
        <dbReference type="Proteomes" id="UP000827889"/>
    </source>
</evidence>
<name>A0ABM3HTF7_9MYRT</name>
<dbReference type="PANTHER" id="PTHR48190:SF2">
    <property type="entry name" value="PROGRAMMED CELL DEATH PROTEIN 7"/>
    <property type="match status" value="1"/>
</dbReference>
<dbReference type="PANTHER" id="PTHR48190">
    <property type="entry name" value="PROGRAMMED CELL DEATH PROTEIN 7"/>
    <property type="match status" value="1"/>
</dbReference>
<accession>A0ABM3HTF7</accession>
<reference evidence="3" key="1">
    <citation type="submission" date="2025-08" db="UniProtKB">
        <authorList>
            <consortium name="RefSeq"/>
        </authorList>
    </citation>
    <scope>IDENTIFICATION</scope>
    <source>
        <tissue evidence="3">Leaf</tissue>
    </source>
</reference>
<dbReference type="GO" id="GO:1990904">
    <property type="term" value="C:ribonucleoprotein complex"/>
    <property type="evidence" value="ECO:0007669"/>
    <property type="project" value="UniProtKB-KW"/>
</dbReference>
<gene>
    <name evidence="3" type="primary">LOC115728937</name>
</gene>
<keyword evidence="3" id="KW-0687">Ribonucleoprotein</keyword>
<proteinExistence type="predicted"/>
<dbReference type="InterPro" id="IPR052831">
    <property type="entry name" value="Apoptosis_promoter"/>
</dbReference>
<protein>
    <submittedName>
        <fullName evidence="3">U11/U12 small nuclear ribonucleoprotein 59 kDa protein isoform X1</fullName>
    </submittedName>
</protein>
<dbReference type="InterPro" id="IPR031974">
    <property type="entry name" value="PDCD7"/>
</dbReference>
<feature type="compositionally biased region" description="Low complexity" evidence="1">
    <location>
        <begin position="267"/>
        <end position="279"/>
    </location>
</feature>
<dbReference type="GeneID" id="115728937"/>
<feature type="compositionally biased region" description="Basic and acidic residues" evidence="1">
    <location>
        <begin position="282"/>
        <end position="312"/>
    </location>
</feature>
<dbReference type="RefSeq" id="XP_048139888.1">
    <property type="nucleotide sequence ID" value="XM_048283931.1"/>
</dbReference>
<dbReference type="Pfam" id="PF16021">
    <property type="entry name" value="PDCD7"/>
    <property type="match status" value="1"/>
</dbReference>
<dbReference type="Proteomes" id="UP000827889">
    <property type="component" value="Chromosome 8"/>
</dbReference>
<evidence type="ECO:0000313" key="3">
    <source>
        <dbReference type="RefSeq" id="XP_048139888.1"/>
    </source>
</evidence>
<evidence type="ECO:0000256" key="1">
    <source>
        <dbReference type="SAM" id="MobiDB-lite"/>
    </source>
</evidence>
<feature type="region of interest" description="Disordered" evidence="1">
    <location>
        <begin position="1"/>
        <end position="22"/>
    </location>
</feature>
<keyword evidence="2" id="KW-1185">Reference proteome</keyword>